<name>A0AAD9UWJ0_ACRCE</name>
<evidence type="ECO:0000313" key="2">
    <source>
        <dbReference type="Proteomes" id="UP001249851"/>
    </source>
</evidence>
<evidence type="ECO:0000313" key="1">
    <source>
        <dbReference type="EMBL" id="KAK2552619.1"/>
    </source>
</evidence>
<reference evidence="1" key="1">
    <citation type="journal article" date="2023" name="G3 (Bethesda)">
        <title>Whole genome assembly and annotation of the endangered Caribbean coral Acropora cervicornis.</title>
        <authorList>
            <person name="Selwyn J.D."/>
            <person name="Vollmer S.V."/>
        </authorList>
    </citation>
    <scope>NUCLEOTIDE SEQUENCE</scope>
    <source>
        <strain evidence="1">K2</strain>
    </source>
</reference>
<protein>
    <submittedName>
        <fullName evidence="1">Uncharacterized protein</fullName>
    </submittedName>
</protein>
<keyword evidence="2" id="KW-1185">Reference proteome</keyword>
<reference evidence="1" key="2">
    <citation type="journal article" date="2023" name="Science">
        <title>Genomic signatures of disease resistance in endangered staghorn corals.</title>
        <authorList>
            <person name="Vollmer S.V."/>
            <person name="Selwyn J.D."/>
            <person name="Despard B.A."/>
            <person name="Roesel C.L."/>
        </authorList>
    </citation>
    <scope>NUCLEOTIDE SEQUENCE</scope>
    <source>
        <strain evidence="1">K2</strain>
    </source>
</reference>
<proteinExistence type="predicted"/>
<gene>
    <name evidence="1" type="ORF">P5673_026279</name>
</gene>
<dbReference type="Proteomes" id="UP001249851">
    <property type="component" value="Unassembled WGS sequence"/>
</dbReference>
<accession>A0AAD9UWJ0</accession>
<dbReference type="AlphaFoldDB" id="A0AAD9UWJ0"/>
<dbReference type="EMBL" id="JARQWQ010000085">
    <property type="protein sequence ID" value="KAK2552619.1"/>
    <property type="molecule type" value="Genomic_DNA"/>
</dbReference>
<organism evidence="1 2">
    <name type="scientific">Acropora cervicornis</name>
    <name type="common">Staghorn coral</name>
    <dbReference type="NCBI Taxonomy" id="6130"/>
    <lineage>
        <taxon>Eukaryota</taxon>
        <taxon>Metazoa</taxon>
        <taxon>Cnidaria</taxon>
        <taxon>Anthozoa</taxon>
        <taxon>Hexacorallia</taxon>
        <taxon>Scleractinia</taxon>
        <taxon>Astrocoeniina</taxon>
        <taxon>Acroporidae</taxon>
        <taxon>Acropora</taxon>
    </lineage>
</organism>
<sequence>MAMALSDGVNPTGESRRKILRRFLARKNTKGAIKGTKFSALKLLFLDLLIVTICGNRNAIGRQPWTQFIDPLVVMSNPIFDQFYDNYVDSAILTSGKKNVYFCTGFAERPDFPLLTGGSSKCSLAFHCIDALCDSDLSFFRSTQADGSFNKWYLNITAMVACSVQRKVLYIACRVKKPSDILKPRHRMRSNTQRNIKQLTTVIHNLRLCGDVSKTKT</sequence>
<comment type="caution">
    <text evidence="1">The sequence shown here is derived from an EMBL/GenBank/DDBJ whole genome shotgun (WGS) entry which is preliminary data.</text>
</comment>